<gene>
    <name evidence="2" type="ORF">Glove_283g35</name>
</gene>
<feature type="region of interest" description="Disordered" evidence="1">
    <location>
        <begin position="100"/>
        <end position="133"/>
    </location>
</feature>
<keyword evidence="3" id="KW-1185">Reference proteome</keyword>
<protein>
    <submittedName>
        <fullName evidence="2">Uncharacterized protein</fullName>
    </submittedName>
</protein>
<evidence type="ECO:0000313" key="3">
    <source>
        <dbReference type="Proteomes" id="UP000266861"/>
    </source>
</evidence>
<evidence type="ECO:0000313" key="2">
    <source>
        <dbReference type="EMBL" id="RHZ69456.1"/>
    </source>
</evidence>
<accession>A0A397I6R0</accession>
<dbReference type="AlphaFoldDB" id="A0A397I6R0"/>
<evidence type="ECO:0000256" key="1">
    <source>
        <dbReference type="SAM" id="MobiDB-lite"/>
    </source>
</evidence>
<proteinExistence type="predicted"/>
<sequence length="133" mass="15316">MDLQTRADNILPNLNIHPPPAVEDVVDLNNFRKCPSKYGRQTYTGYKLLRFNVARQSKSLGEINPLIISKISDFLWANSTPNERLGSTFVITTHIRNHNTQHTTHNTHSKSQHTTHVRNHTHTYSKSRNHTHS</sequence>
<organism evidence="2 3">
    <name type="scientific">Diversispora epigaea</name>
    <dbReference type="NCBI Taxonomy" id="1348612"/>
    <lineage>
        <taxon>Eukaryota</taxon>
        <taxon>Fungi</taxon>
        <taxon>Fungi incertae sedis</taxon>
        <taxon>Mucoromycota</taxon>
        <taxon>Glomeromycotina</taxon>
        <taxon>Glomeromycetes</taxon>
        <taxon>Diversisporales</taxon>
        <taxon>Diversisporaceae</taxon>
        <taxon>Diversispora</taxon>
    </lineage>
</organism>
<dbReference type="EMBL" id="PQFF01000259">
    <property type="protein sequence ID" value="RHZ69456.1"/>
    <property type="molecule type" value="Genomic_DNA"/>
</dbReference>
<comment type="caution">
    <text evidence="2">The sequence shown here is derived from an EMBL/GenBank/DDBJ whole genome shotgun (WGS) entry which is preliminary data.</text>
</comment>
<name>A0A397I6R0_9GLOM</name>
<dbReference type="Proteomes" id="UP000266861">
    <property type="component" value="Unassembled WGS sequence"/>
</dbReference>
<reference evidence="2 3" key="1">
    <citation type="submission" date="2018-08" db="EMBL/GenBank/DDBJ databases">
        <title>Genome and evolution of the arbuscular mycorrhizal fungus Diversispora epigaea (formerly Glomus versiforme) and its bacterial endosymbionts.</title>
        <authorList>
            <person name="Sun X."/>
            <person name="Fei Z."/>
            <person name="Harrison M."/>
        </authorList>
    </citation>
    <scope>NUCLEOTIDE SEQUENCE [LARGE SCALE GENOMIC DNA]</scope>
    <source>
        <strain evidence="2 3">IT104</strain>
    </source>
</reference>